<dbReference type="PANTHER" id="PTHR45527">
    <property type="entry name" value="NONRIBOSOMAL PEPTIDE SYNTHETASE"/>
    <property type="match status" value="1"/>
</dbReference>
<dbReference type="InterPro" id="IPR009081">
    <property type="entry name" value="PP-bd_ACP"/>
</dbReference>
<name>A0A212T2F4_9MICO</name>
<dbReference type="SUPFAM" id="SSF51161">
    <property type="entry name" value="Trimeric LpxA-like enzymes"/>
    <property type="match status" value="3"/>
</dbReference>
<dbReference type="Gene3D" id="2.160.10.10">
    <property type="entry name" value="Hexapeptide repeat proteins"/>
    <property type="match status" value="2"/>
</dbReference>
<dbReference type="GO" id="GO:0044550">
    <property type="term" value="P:secondary metabolite biosynthetic process"/>
    <property type="evidence" value="ECO:0007669"/>
    <property type="project" value="TreeGrafter"/>
</dbReference>
<feature type="transmembrane region" description="Helical" evidence="3">
    <location>
        <begin position="1080"/>
        <end position="1100"/>
    </location>
</feature>
<dbReference type="GO" id="GO:0005737">
    <property type="term" value="C:cytoplasm"/>
    <property type="evidence" value="ECO:0007669"/>
    <property type="project" value="TreeGrafter"/>
</dbReference>
<dbReference type="InterPro" id="IPR042099">
    <property type="entry name" value="ANL_N_sf"/>
</dbReference>
<dbReference type="GO" id="GO:0043041">
    <property type="term" value="P:amino acid activation for nonribosomal peptide biosynthetic process"/>
    <property type="evidence" value="ECO:0007669"/>
    <property type="project" value="TreeGrafter"/>
</dbReference>
<keyword evidence="2" id="KW-0597">Phosphoprotein</keyword>
<dbReference type="InterPro" id="IPR020806">
    <property type="entry name" value="PKS_PP-bd"/>
</dbReference>
<dbReference type="Pfam" id="PF00550">
    <property type="entry name" value="PP-binding"/>
    <property type="match status" value="1"/>
</dbReference>
<keyword evidence="3" id="KW-0472">Membrane</keyword>
<dbReference type="Proteomes" id="UP000198122">
    <property type="component" value="Unassembled WGS sequence"/>
</dbReference>
<evidence type="ECO:0000313" key="6">
    <source>
        <dbReference type="Proteomes" id="UP000198122"/>
    </source>
</evidence>
<feature type="transmembrane region" description="Helical" evidence="3">
    <location>
        <begin position="833"/>
        <end position="857"/>
    </location>
</feature>
<gene>
    <name evidence="5" type="ORF">SAMN05445756_0233</name>
</gene>
<dbReference type="PROSITE" id="PS00455">
    <property type="entry name" value="AMP_BINDING"/>
    <property type="match status" value="1"/>
</dbReference>
<dbReference type="Gene3D" id="1.10.1200.10">
    <property type="entry name" value="ACP-like"/>
    <property type="match status" value="1"/>
</dbReference>
<evidence type="ECO:0000313" key="5">
    <source>
        <dbReference type="EMBL" id="SNC60228.1"/>
    </source>
</evidence>
<feature type="transmembrane region" description="Helical" evidence="3">
    <location>
        <begin position="1106"/>
        <end position="1131"/>
    </location>
</feature>
<sequence length="1291" mass="136593">MPASLAAAARDPLRAGHLAPAPRTLVDLFLATVASAGDAPAIQAGGSALTYDEFHEASAEVAARLAELGIGRGDKVGVRVPSGTADLYVAIMGVLLAGAAYVPVDADDPDERARTVFEESAAAAVVGADLVISSRLAEEREPVEPELPDLQDDCWVIFTSGSTGKPKGVAVTHRSAAAFVEAESRLFLQQAPIGPGDRVMAGLSVAFDASCEEMWLAWAHGACLVPAPRSLVRSGVDLGPWLVANDITVVSTVPTLVSMWPAEAMDRVRLLIVGGEACPPELGARFATAEREVWNTYGPTEATVVACAAQITPEPPVRIGLPLDGWDLAVVDADGHPVGPGEEGELIIGGVGLARYLDPEKDAEKYAPMPTLGWERAYRSGDVVVNDPEGLLFRGRADDQVKVGGRRIELGEIDSALLQLPGVAGAAAAIRKTESGNTLIVGYLTVDEGFDRAASVTRLRADMPAALVPRLAVVDDLPTRTSGKIDRDALPWPLPDEDGADTAALSETEQWLAEIWNTVLGARPTSPEEDFFELGGGSLTAAQIVARVRERYVNATVADVYEHHTLGSFAGWLTGLDSPTGRLNEQVPPVGRGTQLAQLTALLGLRTISGLRWVFWVALGARVAHELGWEAASLVPVAPWWLLGVLWLLLVLPAGRLALSALVARLLLRGVVPGSYPRGGGVHLRLWLAERFADEAGAGTISGAGLVRWYARLLGCRVGQGVDLHAMPPVTGLLTLGDGCSVEPEVDLQGHWVDGATLHVGAIRVGANARVGARSTLVGGCRLRKGSEVVPGSTVLGEVKADERWSGSPAIRTGTARGPWAESPRSRPLFIGLYALTGVVISLLPLLAIAVAGLVMWRPLAGADDFREAFWTALAWLPLAGLVGYATLVLLVLGLVRLASIGLEGGHYPTQSRKALQAWATIRLMDEARTWLFPMYGGAITTVWLRALGAKVGKDAEASTVLMIPSLTRVGAGAFLADDTFIGGYELGGGWLRVERVKIGRGAFVGNSGMTAPGRKVPKESLVAVLSAAPRRKKAKAGASWVGSPPEKLRRAPSEVDSSRTYAPPFRLRLLRGLVESCRVIALLAHLVLHLLGAAALLWVAARWGWLVAAAVSGLVLLACGLAAVGIAVLAKWLVVGRFRPSEHPLWSGMVWRSELADSFVESVAVPWLLRAVPGTPLVNLYFRAMGARVGRGVWCETYWLPEHDLIALGDGATVNRGCVVQTHLFHDRVLAMDTVRLEAGSTIGPNSVILPASTLGRDATVGPGSLVMRGESAPDRTRWVGNPIGPWVEA</sequence>
<dbReference type="PANTHER" id="PTHR45527:SF1">
    <property type="entry name" value="FATTY ACID SYNTHASE"/>
    <property type="match status" value="1"/>
</dbReference>
<accession>A0A212T2F4</accession>
<dbReference type="RefSeq" id="WP_088817269.1">
    <property type="nucleotide sequence ID" value="NZ_FYEZ01000001.1"/>
</dbReference>
<dbReference type="PROSITE" id="PS50075">
    <property type="entry name" value="CARRIER"/>
    <property type="match status" value="1"/>
</dbReference>
<dbReference type="OrthoDB" id="2472181at2"/>
<dbReference type="InterPro" id="IPR000873">
    <property type="entry name" value="AMP-dep_synth/lig_dom"/>
</dbReference>
<evidence type="ECO:0000256" key="1">
    <source>
        <dbReference type="ARBA" id="ARBA00022450"/>
    </source>
</evidence>
<reference evidence="5 6" key="1">
    <citation type="submission" date="2017-06" db="EMBL/GenBank/DDBJ databases">
        <authorList>
            <person name="Kim H.J."/>
            <person name="Triplett B.A."/>
        </authorList>
    </citation>
    <scope>NUCLEOTIDE SEQUENCE [LARGE SCALE GENOMIC DNA]</scope>
    <source>
        <strain evidence="5 6">DSM 22179</strain>
    </source>
</reference>
<dbReference type="InterPro" id="IPR011004">
    <property type="entry name" value="Trimer_LpxA-like_sf"/>
</dbReference>
<protein>
    <recommendedName>
        <fullName evidence="4">Carrier domain-containing protein</fullName>
    </recommendedName>
</protein>
<dbReference type="InterPro" id="IPR036736">
    <property type="entry name" value="ACP-like_sf"/>
</dbReference>
<keyword evidence="3" id="KW-0812">Transmembrane</keyword>
<dbReference type="InterPro" id="IPR010071">
    <property type="entry name" value="AA_adenyl_dom"/>
</dbReference>
<feature type="transmembrane region" description="Helical" evidence="3">
    <location>
        <begin position="640"/>
        <end position="668"/>
    </location>
</feature>
<evidence type="ECO:0000259" key="4">
    <source>
        <dbReference type="PROSITE" id="PS50075"/>
    </source>
</evidence>
<dbReference type="InterPro" id="IPR045851">
    <property type="entry name" value="AMP-bd_C_sf"/>
</dbReference>
<dbReference type="NCBIfam" id="TIGR02353">
    <property type="entry name" value="NRPS_term_dom"/>
    <property type="match status" value="1"/>
</dbReference>
<evidence type="ECO:0000256" key="3">
    <source>
        <dbReference type="SAM" id="Phobius"/>
    </source>
</evidence>
<dbReference type="SUPFAM" id="SSF56801">
    <property type="entry name" value="Acetyl-CoA synthetase-like"/>
    <property type="match status" value="1"/>
</dbReference>
<dbReference type="SUPFAM" id="SSF47336">
    <property type="entry name" value="ACP-like"/>
    <property type="match status" value="1"/>
</dbReference>
<dbReference type="InterPro" id="IPR020845">
    <property type="entry name" value="AMP-binding_CS"/>
</dbReference>
<keyword evidence="6" id="KW-1185">Reference proteome</keyword>
<proteinExistence type="predicted"/>
<evidence type="ECO:0000256" key="2">
    <source>
        <dbReference type="ARBA" id="ARBA00022553"/>
    </source>
</evidence>
<dbReference type="InterPro" id="IPR012728">
    <property type="entry name" value="Pls/PosA_C"/>
</dbReference>
<dbReference type="NCBIfam" id="TIGR01733">
    <property type="entry name" value="AA-adenyl-dom"/>
    <property type="match status" value="1"/>
</dbReference>
<keyword evidence="3" id="KW-1133">Transmembrane helix</keyword>
<dbReference type="CDD" id="cd05930">
    <property type="entry name" value="A_NRPS"/>
    <property type="match status" value="1"/>
</dbReference>
<dbReference type="Pfam" id="PF00501">
    <property type="entry name" value="AMP-binding"/>
    <property type="match status" value="1"/>
</dbReference>
<dbReference type="Gene3D" id="3.30.300.30">
    <property type="match status" value="1"/>
</dbReference>
<feature type="transmembrane region" description="Helical" evidence="3">
    <location>
        <begin position="869"/>
        <end position="896"/>
    </location>
</feature>
<dbReference type="Gene3D" id="3.40.50.12780">
    <property type="entry name" value="N-terminal domain of ligase-like"/>
    <property type="match status" value="1"/>
</dbReference>
<dbReference type="EMBL" id="FYEZ01000001">
    <property type="protein sequence ID" value="SNC60228.1"/>
    <property type="molecule type" value="Genomic_DNA"/>
</dbReference>
<keyword evidence="1" id="KW-0596">Phosphopantetheine</keyword>
<dbReference type="GO" id="GO:0031177">
    <property type="term" value="F:phosphopantetheine binding"/>
    <property type="evidence" value="ECO:0007669"/>
    <property type="project" value="InterPro"/>
</dbReference>
<feature type="domain" description="Carrier" evidence="4">
    <location>
        <begin position="503"/>
        <end position="577"/>
    </location>
</feature>
<dbReference type="SMART" id="SM00823">
    <property type="entry name" value="PKS_PP"/>
    <property type="match status" value="1"/>
</dbReference>
<organism evidence="5 6">
    <name type="scientific">Kytococcus aerolatus</name>
    <dbReference type="NCBI Taxonomy" id="592308"/>
    <lineage>
        <taxon>Bacteria</taxon>
        <taxon>Bacillati</taxon>
        <taxon>Actinomycetota</taxon>
        <taxon>Actinomycetes</taxon>
        <taxon>Micrococcales</taxon>
        <taxon>Kytococcaceae</taxon>
        <taxon>Kytococcus</taxon>
    </lineage>
</organism>